<proteinExistence type="predicted"/>
<accession>A0A2N5U2P9</accession>
<dbReference type="Proteomes" id="UP000235388">
    <property type="component" value="Unassembled WGS sequence"/>
</dbReference>
<reference evidence="2 3" key="1">
    <citation type="submission" date="2017-11" db="EMBL/GenBank/DDBJ databases">
        <title>De novo assembly and phasing of dikaryotic genomes from two isolates of Puccinia coronata f. sp. avenae, the causal agent of oat crown rust.</title>
        <authorList>
            <person name="Miller M.E."/>
            <person name="Zhang Y."/>
            <person name="Omidvar V."/>
            <person name="Sperschneider J."/>
            <person name="Schwessinger B."/>
            <person name="Raley C."/>
            <person name="Palmer J.M."/>
            <person name="Garnica D."/>
            <person name="Upadhyaya N."/>
            <person name="Rathjen J."/>
            <person name="Taylor J.M."/>
            <person name="Park R.F."/>
            <person name="Dodds P.N."/>
            <person name="Hirsch C.D."/>
            <person name="Kianian S.F."/>
            <person name="Figueroa M."/>
        </authorList>
    </citation>
    <scope>NUCLEOTIDE SEQUENCE [LARGE SCALE GENOMIC DNA]</scope>
    <source>
        <strain evidence="2">12NC29</strain>
    </source>
</reference>
<evidence type="ECO:0000256" key="1">
    <source>
        <dbReference type="SAM" id="MobiDB-lite"/>
    </source>
</evidence>
<dbReference type="AlphaFoldDB" id="A0A2N5U2P9"/>
<dbReference type="EMBL" id="PGCJ01000334">
    <property type="protein sequence ID" value="PLW32019.1"/>
    <property type="molecule type" value="Genomic_DNA"/>
</dbReference>
<feature type="region of interest" description="Disordered" evidence="1">
    <location>
        <begin position="1"/>
        <end position="58"/>
    </location>
</feature>
<sequence>MEMNSRPIASQDTVSDRVAPPYSGHLAPNMSTPVDRPGSLQRPKPLGKIPPTGGASNATFRAPIVYVPDLTKISYNFFLS</sequence>
<gene>
    <name evidence="2" type="ORF">PCANC_20703</name>
</gene>
<evidence type="ECO:0000313" key="3">
    <source>
        <dbReference type="Proteomes" id="UP000235388"/>
    </source>
</evidence>
<protein>
    <submittedName>
        <fullName evidence="2">Uncharacterized protein</fullName>
    </submittedName>
</protein>
<evidence type="ECO:0000313" key="2">
    <source>
        <dbReference type="EMBL" id="PLW32019.1"/>
    </source>
</evidence>
<organism evidence="2 3">
    <name type="scientific">Puccinia coronata f. sp. avenae</name>
    <dbReference type="NCBI Taxonomy" id="200324"/>
    <lineage>
        <taxon>Eukaryota</taxon>
        <taxon>Fungi</taxon>
        <taxon>Dikarya</taxon>
        <taxon>Basidiomycota</taxon>
        <taxon>Pucciniomycotina</taxon>
        <taxon>Pucciniomycetes</taxon>
        <taxon>Pucciniales</taxon>
        <taxon>Pucciniaceae</taxon>
        <taxon>Puccinia</taxon>
    </lineage>
</organism>
<keyword evidence="3" id="KW-1185">Reference proteome</keyword>
<comment type="caution">
    <text evidence="2">The sequence shown here is derived from an EMBL/GenBank/DDBJ whole genome shotgun (WGS) entry which is preliminary data.</text>
</comment>
<name>A0A2N5U2P9_9BASI</name>